<organism evidence="16 17">
    <name type="scientific">Candidatus Prevotella avicola</name>
    <dbReference type="NCBI Taxonomy" id="2838738"/>
    <lineage>
        <taxon>Bacteria</taxon>
        <taxon>Pseudomonadati</taxon>
        <taxon>Bacteroidota</taxon>
        <taxon>Bacteroidia</taxon>
        <taxon>Bacteroidales</taxon>
        <taxon>Prevotellaceae</taxon>
        <taxon>Prevotella</taxon>
    </lineage>
</organism>
<evidence type="ECO:0000256" key="11">
    <source>
        <dbReference type="PROSITE-ProRule" id="PRU01360"/>
    </source>
</evidence>
<reference evidence="16" key="2">
    <citation type="submission" date="2021-04" db="EMBL/GenBank/DDBJ databases">
        <authorList>
            <person name="Gilroy R."/>
        </authorList>
    </citation>
    <scope>NUCLEOTIDE SEQUENCE</scope>
    <source>
        <strain evidence="16">ChiHecec3B27-8219</strain>
    </source>
</reference>
<protein>
    <submittedName>
        <fullName evidence="16">TonB-dependent receptor</fullName>
    </submittedName>
</protein>
<evidence type="ECO:0000256" key="3">
    <source>
        <dbReference type="ARBA" id="ARBA00022452"/>
    </source>
</evidence>
<dbReference type="Proteomes" id="UP000824055">
    <property type="component" value="Unassembled WGS sequence"/>
</dbReference>
<evidence type="ECO:0000256" key="2">
    <source>
        <dbReference type="ARBA" id="ARBA00022448"/>
    </source>
</evidence>
<keyword evidence="6" id="KW-0408">Iron</keyword>
<feature type="domain" description="TonB-dependent receptor-like beta-barrel" evidence="14">
    <location>
        <begin position="237"/>
        <end position="766"/>
    </location>
</feature>
<dbReference type="InterPro" id="IPR036942">
    <property type="entry name" value="Beta-barrel_TonB_sf"/>
</dbReference>
<keyword evidence="10 11" id="KW-0998">Cell outer membrane</keyword>
<evidence type="ECO:0000313" key="17">
    <source>
        <dbReference type="Proteomes" id="UP000824055"/>
    </source>
</evidence>
<dbReference type="Pfam" id="PF07715">
    <property type="entry name" value="Plug"/>
    <property type="match status" value="1"/>
</dbReference>
<dbReference type="GO" id="GO:0009279">
    <property type="term" value="C:cell outer membrane"/>
    <property type="evidence" value="ECO:0007669"/>
    <property type="project" value="UniProtKB-SubCell"/>
</dbReference>
<feature type="signal peptide" evidence="13">
    <location>
        <begin position="1"/>
        <end position="19"/>
    </location>
</feature>
<dbReference type="InterPro" id="IPR012910">
    <property type="entry name" value="Plug_dom"/>
</dbReference>
<keyword evidence="4" id="KW-0410">Iron transport</keyword>
<gene>
    <name evidence="16" type="ORF">H9966_00915</name>
</gene>
<dbReference type="PANTHER" id="PTHR32552:SF81">
    <property type="entry name" value="TONB-DEPENDENT OUTER MEMBRANE RECEPTOR"/>
    <property type="match status" value="1"/>
</dbReference>
<feature type="domain" description="TonB-dependent receptor plug" evidence="15">
    <location>
        <begin position="55"/>
        <end position="157"/>
    </location>
</feature>
<keyword evidence="13" id="KW-0732">Signal</keyword>
<keyword evidence="8 12" id="KW-0798">TonB box</keyword>
<feature type="chain" id="PRO_5038735332" evidence="13">
    <location>
        <begin position="20"/>
        <end position="804"/>
    </location>
</feature>
<keyword evidence="3 11" id="KW-1134">Transmembrane beta strand</keyword>
<evidence type="ECO:0000256" key="4">
    <source>
        <dbReference type="ARBA" id="ARBA00022496"/>
    </source>
</evidence>
<keyword evidence="2 11" id="KW-0813">Transport</keyword>
<dbReference type="Pfam" id="PF00593">
    <property type="entry name" value="TonB_dep_Rec_b-barrel"/>
    <property type="match status" value="1"/>
</dbReference>
<dbReference type="GO" id="GO:0006826">
    <property type="term" value="P:iron ion transport"/>
    <property type="evidence" value="ECO:0007669"/>
    <property type="project" value="UniProtKB-KW"/>
</dbReference>
<dbReference type="SUPFAM" id="SSF56935">
    <property type="entry name" value="Porins"/>
    <property type="match status" value="1"/>
</dbReference>
<evidence type="ECO:0000256" key="8">
    <source>
        <dbReference type="ARBA" id="ARBA00023077"/>
    </source>
</evidence>
<dbReference type="PANTHER" id="PTHR32552">
    <property type="entry name" value="FERRICHROME IRON RECEPTOR-RELATED"/>
    <property type="match status" value="1"/>
</dbReference>
<keyword evidence="16" id="KW-0675">Receptor</keyword>
<sequence length="804" mass="90526">MARFFLLVSFLCCVLRLSADGINSEKTYDLNDTSKVYDIDEVVVVSSPKEVFRLRQQALSSNSLGAKDLSSLGVRDLRELSDYVPNFEMPSYGSRLTSSMYVRGIGSRVNSPAVGIYLDGMPIMSKAAFNFHTYQLDRVDVLRGPQGTLYGLNTEGGLVRLFTRDPLQADGTDLRFGYGSHNWRLAEIAHYQKLSEKLAIGLAGFYQGSDGFFKYKSSGLKADNGNEAGGRLRVAYRPSGNFSLSYVADYQYTRQNAFPYGVMDRNTGETAAPDNNYRGNYRRNMFNTALDLGWHVNAFDFHSITSYQYLKDYMLMDQDYLPQDFMHLEQRQFQNAFTQEFSIKSREPLSGFWHWAFGAFFSSQWLRTEAPVYFDSDFTDNIASGIQGSIYNAVYQSMISSMVAQGMPQAMAEAMAAQAIEAAGGVNMQVALTVPGVYHTPQLNLGVFHESNFAITPRLTASVGLRYDYTHTKVRYETSALMSLSAHIMGQSADNLLSSVLDGKGSDSFNQLLPKFSLRYSLDNAGSNVYAMVSKGYRAGGFNIQMFSDILQTELNDHRQDAMKGDYDVPHTAEDYRRINETIAYKPETSWNFELGAHLNLFQQKLHWDMAAFYMRIQDQQLSVMAGNYGYGRMMVNAGRSHSCGLETTLRGAALDSHFNWGLTYGYTRAVFDEYEDKDAAGNPVSYKDRYVPYVPQHTLSVQADYRWDFSRSLLRSLTFGLRLNAQGKTYWDENNDYSQPFYALLGAQVDADFGSVGISLWAKNLTKTRYNTFALQSAATGTAYCFAQQGNPFHCGVDIQFHF</sequence>
<keyword evidence="5 11" id="KW-0812">Transmembrane</keyword>
<keyword evidence="7" id="KW-0406">Ion transport</keyword>
<evidence type="ECO:0000256" key="9">
    <source>
        <dbReference type="ARBA" id="ARBA00023136"/>
    </source>
</evidence>
<reference evidence="16" key="1">
    <citation type="journal article" date="2021" name="PeerJ">
        <title>Extensive microbial diversity within the chicken gut microbiome revealed by metagenomics and culture.</title>
        <authorList>
            <person name="Gilroy R."/>
            <person name="Ravi A."/>
            <person name="Getino M."/>
            <person name="Pursley I."/>
            <person name="Horton D.L."/>
            <person name="Alikhan N.F."/>
            <person name="Baker D."/>
            <person name="Gharbi K."/>
            <person name="Hall N."/>
            <person name="Watson M."/>
            <person name="Adriaenssens E.M."/>
            <person name="Foster-Nyarko E."/>
            <person name="Jarju S."/>
            <person name="Secka A."/>
            <person name="Antonio M."/>
            <person name="Oren A."/>
            <person name="Chaudhuri R.R."/>
            <person name="La Ragione R."/>
            <person name="Hildebrand F."/>
            <person name="Pallen M.J."/>
        </authorList>
    </citation>
    <scope>NUCLEOTIDE SEQUENCE</scope>
    <source>
        <strain evidence="16">ChiHecec3B27-8219</strain>
    </source>
</reference>
<comment type="subcellular location">
    <subcellularLocation>
        <location evidence="1 11">Cell outer membrane</location>
        <topology evidence="1 11">Multi-pass membrane protein</topology>
    </subcellularLocation>
</comment>
<dbReference type="PROSITE" id="PS52016">
    <property type="entry name" value="TONB_DEPENDENT_REC_3"/>
    <property type="match status" value="1"/>
</dbReference>
<evidence type="ECO:0000256" key="6">
    <source>
        <dbReference type="ARBA" id="ARBA00023004"/>
    </source>
</evidence>
<evidence type="ECO:0000256" key="12">
    <source>
        <dbReference type="RuleBase" id="RU003357"/>
    </source>
</evidence>
<evidence type="ECO:0000256" key="1">
    <source>
        <dbReference type="ARBA" id="ARBA00004571"/>
    </source>
</evidence>
<evidence type="ECO:0000256" key="5">
    <source>
        <dbReference type="ARBA" id="ARBA00022692"/>
    </source>
</evidence>
<accession>A0A9D2FX69</accession>
<proteinExistence type="inferred from homology"/>
<dbReference type="InterPro" id="IPR039426">
    <property type="entry name" value="TonB-dep_rcpt-like"/>
</dbReference>
<evidence type="ECO:0000313" key="16">
    <source>
        <dbReference type="EMBL" id="HIZ68445.1"/>
    </source>
</evidence>
<comment type="similarity">
    <text evidence="11 12">Belongs to the TonB-dependent receptor family.</text>
</comment>
<evidence type="ECO:0000259" key="14">
    <source>
        <dbReference type="Pfam" id="PF00593"/>
    </source>
</evidence>
<comment type="caution">
    <text evidence="16">The sequence shown here is derived from an EMBL/GenBank/DDBJ whole genome shotgun (WGS) entry which is preliminary data.</text>
</comment>
<dbReference type="InterPro" id="IPR000531">
    <property type="entry name" value="Beta-barrel_TonB"/>
</dbReference>
<evidence type="ECO:0000256" key="7">
    <source>
        <dbReference type="ARBA" id="ARBA00023065"/>
    </source>
</evidence>
<evidence type="ECO:0000256" key="10">
    <source>
        <dbReference type="ARBA" id="ARBA00023237"/>
    </source>
</evidence>
<dbReference type="AlphaFoldDB" id="A0A9D2FX69"/>
<dbReference type="EMBL" id="DXBE01000009">
    <property type="protein sequence ID" value="HIZ68445.1"/>
    <property type="molecule type" value="Genomic_DNA"/>
</dbReference>
<evidence type="ECO:0000256" key="13">
    <source>
        <dbReference type="SAM" id="SignalP"/>
    </source>
</evidence>
<evidence type="ECO:0000259" key="15">
    <source>
        <dbReference type="Pfam" id="PF07715"/>
    </source>
</evidence>
<keyword evidence="9 11" id="KW-0472">Membrane</keyword>
<dbReference type="Gene3D" id="2.40.170.20">
    <property type="entry name" value="TonB-dependent receptor, beta-barrel domain"/>
    <property type="match status" value="2"/>
</dbReference>
<name>A0A9D2FX69_9BACT</name>